<organism evidence="1 2">
    <name type="scientific">Longimonas halophila</name>
    <dbReference type="NCBI Taxonomy" id="1469170"/>
    <lineage>
        <taxon>Bacteria</taxon>
        <taxon>Pseudomonadati</taxon>
        <taxon>Rhodothermota</taxon>
        <taxon>Rhodothermia</taxon>
        <taxon>Rhodothermales</taxon>
        <taxon>Salisaetaceae</taxon>
        <taxon>Longimonas</taxon>
    </lineage>
</organism>
<name>A0A2H3NQN1_9BACT</name>
<accession>A0A2H3NQN1</accession>
<dbReference type="AlphaFoldDB" id="A0A2H3NQN1"/>
<protein>
    <submittedName>
        <fullName evidence="1">CRISPR-associated protein Cas7</fullName>
    </submittedName>
</protein>
<comment type="caution">
    <text evidence="1">The sequence shown here is derived from an EMBL/GenBank/DDBJ whole genome shotgun (WGS) entry which is preliminary data.</text>
</comment>
<dbReference type="RefSeq" id="WP_098060790.1">
    <property type="nucleotide sequence ID" value="NZ_PDEP01000001.1"/>
</dbReference>
<sequence length="352" mass="39146">MATSKYLFIRGLREATHTVFSVQDGQKTYYDPEFGRKVAYSSGQQVKRSLLDAVSEALDERRAPITFNRKITKDNAIEDKEPWSPCDPQYADQLLGGWMRAKSNGGTVKRRSPLSISAMRPLHPLLAGLARESASFDRSDDPEHHPVRVVNAKGEEMSEEDIQNFLTSNDRTLPRRNWIPEDQVGPRAHGLYVFDVAIDLTRLFTVSTNQHEPELSKEKIEELKEAGWTLSESGEDLICPEERRTELTEALAAGLINWRVTSNQSRTYSPQATLALAMSDDANRVTGSIRADLAEEEDNKAVPVIETVDGVRTYVMPACKSHVAGVTASFDALDAAQRDIAAHIQSFTADLG</sequence>
<evidence type="ECO:0000313" key="1">
    <source>
        <dbReference type="EMBL" id="PEN09392.1"/>
    </source>
</evidence>
<gene>
    <name evidence="1" type="ORF">CRI93_01315</name>
</gene>
<dbReference type="OrthoDB" id="5413733at2"/>
<keyword evidence="2" id="KW-1185">Reference proteome</keyword>
<proteinExistence type="predicted"/>
<dbReference type="EMBL" id="PDEP01000001">
    <property type="protein sequence ID" value="PEN09392.1"/>
    <property type="molecule type" value="Genomic_DNA"/>
</dbReference>
<reference evidence="1 2" key="1">
    <citation type="submission" date="2017-10" db="EMBL/GenBank/DDBJ databases">
        <title>Draft genome of Longimonas halophila.</title>
        <authorList>
            <person name="Goh K.M."/>
            <person name="Shamsir M.S."/>
            <person name="Lim S.W."/>
        </authorList>
    </citation>
    <scope>NUCLEOTIDE SEQUENCE [LARGE SCALE GENOMIC DNA]</scope>
    <source>
        <strain evidence="1 2">KCTC 42399</strain>
    </source>
</reference>
<evidence type="ECO:0000313" key="2">
    <source>
        <dbReference type="Proteomes" id="UP000221024"/>
    </source>
</evidence>
<dbReference type="Proteomes" id="UP000221024">
    <property type="component" value="Unassembled WGS sequence"/>
</dbReference>